<dbReference type="PANTHER" id="PTHR33908">
    <property type="entry name" value="MANNOSYLTRANSFERASE YKCB-RELATED"/>
    <property type="match status" value="1"/>
</dbReference>
<keyword evidence="3" id="KW-0328">Glycosyltransferase</keyword>
<evidence type="ECO:0000256" key="7">
    <source>
        <dbReference type="ARBA" id="ARBA00023136"/>
    </source>
</evidence>
<evidence type="ECO:0000256" key="4">
    <source>
        <dbReference type="ARBA" id="ARBA00022679"/>
    </source>
</evidence>
<feature type="transmembrane region" description="Helical" evidence="8">
    <location>
        <begin position="321"/>
        <end position="340"/>
    </location>
</feature>
<keyword evidence="2" id="KW-1003">Cell membrane</keyword>
<protein>
    <submittedName>
        <fullName evidence="10">Glycosyltransferase family 39 protein</fullName>
    </submittedName>
</protein>
<feature type="transmembrane region" description="Helical" evidence="8">
    <location>
        <begin position="352"/>
        <end position="374"/>
    </location>
</feature>
<dbReference type="GO" id="GO:0005886">
    <property type="term" value="C:plasma membrane"/>
    <property type="evidence" value="ECO:0007669"/>
    <property type="project" value="UniProtKB-SubCell"/>
</dbReference>
<evidence type="ECO:0000256" key="2">
    <source>
        <dbReference type="ARBA" id="ARBA00022475"/>
    </source>
</evidence>
<accession>A0A7M2X0H1</accession>
<dbReference type="InterPro" id="IPR050297">
    <property type="entry name" value="LipidA_mod_glycosyltrf_83"/>
</dbReference>
<feature type="transmembrane region" description="Helical" evidence="8">
    <location>
        <begin position="20"/>
        <end position="41"/>
    </location>
</feature>
<feature type="transmembrane region" description="Helical" evidence="8">
    <location>
        <begin position="98"/>
        <end position="117"/>
    </location>
</feature>
<gene>
    <name evidence="10" type="ORF">IPV69_02375</name>
</gene>
<comment type="subcellular location">
    <subcellularLocation>
        <location evidence="1">Cell membrane</location>
        <topology evidence="1">Multi-pass membrane protein</topology>
    </subcellularLocation>
</comment>
<keyword evidence="5 8" id="KW-0812">Transmembrane</keyword>
<evidence type="ECO:0000256" key="5">
    <source>
        <dbReference type="ARBA" id="ARBA00022692"/>
    </source>
</evidence>
<evidence type="ECO:0000259" key="9">
    <source>
        <dbReference type="Pfam" id="PF13231"/>
    </source>
</evidence>
<keyword evidence="11" id="KW-1185">Reference proteome</keyword>
<proteinExistence type="predicted"/>
<dbReference type="KEGG" id="hbs:IPV69_02375"/>
<evidence type="ECO:0000313" key="11">
    <source>
        <dbReference type="Proteomes" id="UP000593765"/>
    </source>
</evidence>
<reference evidence="10 11" key="1">
    <citation type="submission" date="2020-10" db="EMBL/GenBank/DDBJ databases">
        <title>Wide distribution of Phycisphaera-like planctomycetes from WD2101 soil group in peatlands and genome analysis of the first cultivated representative.</title>
        <authorList>
            <person name="Dedysh S.N."/>
            <person name="Beletsky A.V."/>
            <person name="Ivanova A."/>
            <person name="Kulichevskaya I.S."/>
            <person name="Suzina N.E."/>
            <person name="Philippov D.A."/>
            <person name="Rakitin A.L."/>
            <person name="Mardanov A.V."/>
            <person name="Ravin N.V."/>
        </authorList>
    </citation>
    <scope>NUCLEOTIDE SEQUENCE [LARGE SCALE GENOMIC DNA]</scope>
    <source>
        <strain evidence="10 11">M1803</strain>
    </source>
</reference>
<feature type="domain" description="Glycosyltransferase RgtA/B/C/D-like" evidence="9">
    <location>
        <begin position="76"/>
        <end position="236"/>
    </location>
</feature>
<dbReference type="GO" id="GO:0016763">
    <property type="term" value="F:pentosyltransferase activity"/>
    <property type="evidence" value="ECO:0007669"/>
    <property type="project" value="TreeGrafter"/>
</dbReference>
<keyword evidence="7 8" id="KW-0472">Membrane</keyword>
<keyword evidence="6 8" id="KW-1133">Transmembrane helix</keyword>
<sequence>MDAVASSNPQSPPANPVWRLRWLTPAVCRVLLLLLLAFGFFGHLHYLHNDCPIDLAGDEAQYWEWSRNLDLSYYSKGPLVAYIIAGSTAIFGDNMPAVRYPALVLGAMTSLVTYLLTRKLFRSDKLALGVVALYHFVPLFVAGSMLMTIDPPFYFCWALATYLLAIAMFDGKRWPWPVIGIVAGIGFLAKYAMFLWFIPMLLALAVDAPSRRWLRSRWPWVAVGIACLFTTQVIVWNTRHDWVSFQHVTTQTGATGGKFSFGNVLEFVGGQIGILGPGIALFMLAGVLHTVRRKGGQGTTGSGVPQPMAPDHVGVPVTRQLRFLAVFGVTFLAFTFFTALRAKVQMNWPAPAYFTLMILAGYFLSTRLVSLAAWRGWRAWFWFTIIFGLIVLPVSHHAELLYPSIRWANQNIIPLKEPWTQQGGWRAMVAKAIPGEPVDAQRVDFTYKLKGWKEACQTLSKELKDIGPGSFMLCHDYQQAAAVAFYLDGQPPTYAASSYYHEDPGRMTQYDVWPDRNLGPDSPLVGKNAIFLGRHEMPFPDLLNAFERVEGVTSTRMKQVDGKWIEIPIQRALKVEIVTDGLDVRSFRYFKCYGFKGMTRPAPEKVSH</sequence>
<evidence type="ECO:0000313" key="10">
    <source>
        <dbReference type="EMBL" id="QOV90240.1"/>
    </source>
</evidence>
<evidence type="ECO:0000256" key="8">
    <source>
        <dbReference type="SAM" id="Phobius"/>
    </source>
</evidence>
<name>A0A7M2X0H1_9BACT</name>
<dbReference type="Proteomes" id="UP000593765">
    <property type="component" value="Chromosome"/>
</dbReference>
<dbReference type="PANTHER" id="PTHR33908:SF11">
    <property type="entry name" value="MEMBRANE PROTEIN"/>
    <property type="match status" value="1"/>
</dbReference>
<dbReference type="Pfam" id="PF13231">
    <property type="entry name" value="PMT_2"/>
    <property type="match status" value="1"/>
</dbReference>
<dbReference type="RefSeq" id="WP_206293316.1">
    <property type="nucleotide sequence ID" value="NZ_CP063458.1"/>
</dbReference>
<keyword evidence="4" id="KW-0808">Transferase</keyword>
<evidence type="ECO:0000256" key="1">
    <source>
        <dbReference type="ARBA" id="ARBA00004651"/>
    </source>
</evidence>
<feature type="transmembrane region" description="Helical" evidence="8">
    <location>
        <begin position="267"/>
        <end position="288"/>
    </location>
</feature>
<dbReference type="InterPro" id="IPR038731">
    <property type="entry name" value="RgtA/B/C-like"/>
</dbReference>
<feature type="transmembrane region" description="Helical" evidence="8">
    <location>
        <begin position="380"/>
        <end position="402"/>
    </location>
</feature>
<evidence type="ECO:0000256" key="6">
    <source>
        <dbReference type="ARBA" id="ARBA00022989"/>
    </source>
</evidence>
<dbReference type="EMBL" id="CP063458">
    <property type="protein sequence ID" value="QOV90240.1"/>
    <property type="molecule type" value="Genomic_DNA"/>
</dbReference>
<feature type="transmembrane region" description="Helical" evidence="8">
    <location>
        <begin position="126"/>
        <end position="146"/>
    </location>
</feature>
<feature type="transmembrane region" description="Helical" evidence="8">
    <location>
        <begin position="218"/>
        <end position="236"/>
    </location>
</feature>
<feature type="transmembrane region" description="Helical" evidence="8">
    <location>
        <begin position="176"/>
        <end position="198"/>
    </location>
</feature>
<organism evidence="10 11">
    <name type="scientific">Humisphaera borealis</name>
    <dbReference type="NCBI Taxonomy" id="2807512"/>
    <lineage>
        <taxon>Bacteria</taxon>
        <taxon>Pseudomonadati</taxon>
        <taxon>Planctomycetota</taxon>
        <taxon>Phycisphaerae</taxon>
        <taxon>Tepidisphaerales</taxon>
        <taxon>Tepidisphaeraceae</taxon>
        <taxon>Humisphaera</taxon>
    </lineage>
</organism>
<dbReference type="GO" id="GO:0009103">
    <property type="term" value="P:lipopolysaccharide biosynthetic process"/>
    <property type="evidence" value="ECO:0007669"/>
    <property type="project" value="UniProtKB-ARBA"/>
</dbReference>
<evidence type="ECO:0000256" key="3">
    <source>
        <dbReference type="ARBA" id="ARBA00022676"/>
    </source>
</evidence>
<dbReference type="AlphaFoldDB" id="A0A7M2X0H1"/>